<keyword evidence="1" id="KW-0677">Repeat</keyword>
<protein>
    <submittedName>
        <fullName evidence="6">Procollagen C-endopeptidase enhancer 2</fullName>
    </submittedName>
</protein>
<comment type="caution">
    <text evidence="3">Lacks conserved residue(s) required for the propagation of feature annotation.</text>
</comment>
<evidence type="ECO:0000256" key="2">
    <source>
        <dbReference type="ARBA" id="ARBA00023157"/>
    </source>
</evidence>
<gene>
    <name evidence="6" type="ORF">Fcan01_10636</name>
</gene>
<dbReference type="SMART" id="SM00042">
    <property type="entry name" value="CUB"/>
    <property type="match status" value="1"/>
</dbReference>
<evidence type="ECO:0000256" key="3">
    <source>
        <dbReference type="PROSITE-ProRule" id="PRU00059"/>
    </source>
</evidence>
<dbReference type="InterPro" id="IPR000859">
    <property type="entry name" value="CUB_dom"/>
</dbReference>
<reference evidence="6 7" key="1">
    <citation type="submission" date="2015-12" db="EMBL/GenBank/DDBJ databases">
        <title>The genome of Folsomia candida.</title>
        <authorList>
            <person name="Faddeeva A."/>
            <person name="Derks M.F."/>
            <person name="Anvar Y."/>
            <person name="Smit S."/>
            <person name="Van Straalen N."/>
            <person name="Roelofs D."/>
        </authorList>
    </citation>
    <scope>NUCLEOTIDE SEQUENCE [LARGE SCALE GENOMIC DNA]</scope>
    <source>
        <strain evidence="6 7">VU population</strain>
        <tissue evidence="6">Whole body</tissue>
    </source>
</reference>
<keyword evidence="4" id="KW-0732">Signal</keyword>
<feature type="chain" id="PRO_5012511092" evidence="4">
    <location>
        <begin position="20"/>
        <end position="262"/>
    </location>
</feature>
<dbReference type="OrthoDB" id="10009301at2759"/>
<feature type="domain" description="CUB" evidence="5">
    <location>
        <begin position="140"/>
        <end position="262"/>
    </location>
</feature>
<organism evidence="6 7">
    <name type="scientific">Folsomia candida</name>
    <name type="common">Springtail</name>
    <dbReference type="NCBI Taxonomy" id="158441"/>
    <lineage>
        <taxon>Eukaryota</taxon>
        <taxon>Metazoa</taxon>
        <taxon>Ecdysozoa</taxon>
        <taxon>Arthropoda</taxon>
        <taxon>Hexapoda</taxon>
        <taxon>Collembola</taxon>
        <taxon>Entomobryomorpha</taxon>
        <taxon>Isotomoidea</taxon>
        <taxon>Isotomidae</taxon>
        <taxon>Proisotominae</taxon>
        <taxon>Folsomia</taxon>
    </lineage>
</organism>
<sequence length="262" mass="28563">MTSILFLTITFMGILTASAAPSQSYADEDPTPVATVTTCGGYVNTSSALIEYQPGASIRADQQCVWIVKVPLTFLRFRLVSSGLGENDGLFINDFLSYAPTTQKKFRIVGENYTVSSDQAVITLSVGHAPTRGFSLEFFSSGMVTARGPYSGFASLNMNSGNFSYPSNGGQYRDGENAVFVVNPIVPAQRTLRFTRMGLEYANNCVYDAVSVYNWFNNEYIQLGRYCGTTLPPTFTLEAGVALVVFRSDTSNVGVGFAFEWL</sequence>
<dbReference type="AlphaFoldDB" id="A0A226E9S2"/>
<dbReference type="Pfam" id="PF00431">
    <property type="entry name" value="CUB"/>
    <property type="match status" value="1"/>
</dbReference>
<name>A0A226E9S2_FOLCA</name>
<keyword evidence="7" id="KW-1185">Reference proteome</keyword>
<keyword evidence="2" id="KW-1015">Disulfide bond</keyword>
<feature type="signal peptide" evidence="4">
    <location>
        <begin position="1"/>
        <end position="19"/>
    </location>
</feature>
<dbReference type="Proteomes" id="UP000198287">
    <property type="component" value="Unassembled WGS sequence"/>
</dbReference>
<dbReference type="PANTHER" id="PTHR24251">
    <property type="entry name" value="OVOCHYMASE-RELATED"/>
    <property type="match status" value="1"/>
</dbReference>
<dbReference type="PROSITE" id="PS01180">
    <property type="entry name" value="CUB"/>
    <property type="match status" value="1"/>
</dbReference>
<dbReference type="Gene3D" id="2.60.120.290">
    <property type="entry name" value="Spermadhesin, CUB domain"/>
    <property type="match status" value="1"/>
</dbReference>
<evidence type="ECO:0000313" key="6">
    <source>
        <dbReference type="EMBL" id="OXA54293.1"/>
    </source>
</evidence>
<dbReference type="CDD" id="cd00041">
    <property type="entry name" value="CUB"/>
    <property type="match status" value="1"/>
</dbReference>
<evidence type="ECO:0000256" key="4">
    <source>
        <dbReference type="SAM" id="SignalP"/>
    </source>
</evidence>
<evidence type="ECO:0000259" key="5">
    <source>
        <dbReference type="PROSITE" id="PS01180"/>
    </source>
</evidence>
<proteinExistence type="predicted"/>
<dbReference type="InterPro" id="IPR035914">
    <property type="entry name" value="Sperma_CUB_dom_sf"/>
</dbReference>
<dbReference type="EMBL" id="LNIX01000005">
    <property type="protein sequence ID" value="OXA54293.1"/>
    <property type="molecule type" value="Genomic_DNA"/>
</dbReference>
<dbReference type="SUPFAM" id="SSF49854">
    <property type="entry name" value="Spermadhesin, CUB domain"/>
    <property type="match status" value="2"/>
</dbReference>
<comment type="caution">
    <text evidence="6">The sequence shown here is derived from an EMBL/GenBank/DDBJ whole genome shotgun (WGS) entry which is preliminary data.</text>
</comment>
<accession>A0A226E9S2</accession>
<evidence type="ECO:0000313" key="7">
    <source>
        <dbReference type="Proteomes" id="UP000198287"/>
    </source>
</evidence>
<evidence type="ECO:0000256" key="1">
    <source>
        <dbReference type="ARBA" id="ARBA00022737"/>
    </source>
</evidence>